<evidence type="ECO:0000256" key="1">
    <source>
        <dbReference type="SAM" id="MobiDB-lite"/>
    </source>
</evidence>
<feature type="region of interest" description="Disordered" evidence="1">
    <location>
        <begin position="228"/>
        <end position="375"/>
    </location>
</feature>
<sequence length="396" mass="45614">MRNVSYAVTWYDVTIKSISITTAYKEELADHSEMESKSDIGNGPGINMERVPITEGREIQRSDDNRANGIGNGETQRRVKNIPVLEERRLLALERHIKRKRRRRPYVKKMKISDKTEHQLGKTMTATNEKMPEDPGAFNSKVEGLQVFEGKEKEVRSHNEVEGTEMVVYNKYEKKKTDLQATNEMIENFEVSTKMDVARDQQQDAQFDKLIEYVLDIVKSEIADKVEEGLKSQSEVKQSEVEEGKIKKDEGTGIEVKQERGEKFTYMKEVNTIPPEYARQVNDEDSKKEKENFQDEGHLERAKDNDNKIVEIGDENAEQSSKTSSSGSMEPKPKDPELEAAKTLTSQLIKHEARNKLAREDDDDDDDDYDDDDDGFMPRKLFFFSFSEFKKEEISA</sequence>
<reference evidence="2" key="1">
    <citation type="submission" date="2022-08" db="UniProtKB">
        <authorList>
            <consortium name="EnsemblMetazoa"/>
        </authorList>
    </citation>
    <scope>IDENTIFICATION</scope>
    <source>
        <strain evidence="2">05x7-T-G4-1.051#20</strain>
    </source>
</reference>
<feature type="compositionally biased region" description="Basic and acidic residues" evidence="1">
    <location>
        <begin position="281"/>
        <end position="311"/>
    </location>
</feature>
<dbReference type="Proteomes" id="UP000005408">
    <property type="component" value="Unassembled WGS sequence"/>
</dbReference>
<dbReference type="EnsemblMetazoa" id="G21916.1">
    <property type="protein sequence ID" value="G21916.1:cds"/>
    <property type="gene ID" value="G21916"/>
</dbReference>
<dbReference type="AlphaFoldDB" id="A0A8W8K0T9"/>
<name>A0A8W8K0T9_MAGGI</name>
<feature type="compositionally biased region" description="Basic and acidic residues" evidence="1">
    <location>
        <begin position="331"/>
        <end position="340"/>
    </location>
</feature>
<accession>A0A8W8K0T9</accession>
<feature type="compositionally biased region" description="Acidic residues" evidence="1">
    <location>
        <begin position="360"/>
        <end position="375"/>
    </location>
</feature>
<evidence type="ECO:0000313" key="3">
    <source>
        <dbReference type="Proteomes" id="UP000005408"/>
    </source>
</evidence>
<feature type="compositionally biased region" description="Basic and acidic residues" evidence="1">
    <location>
        <begin position="349"/>
        <end position="359"/>
    </location>
</feature>
<keyword evidence="3" id="KW-1185">Reference proteome</keyword>
<feature type="compositionally biased region" description="Basic and acidic residues" evidence="1">
    <location>
        <begin position="237"/>
        <end position="266"/>
    </location>
</feature>
<protein>
    <submittedName>
        <fullName evidence="2">Uncharacterized protein</fullName>
    </submittedName>
</protein>
<organism evidence="2 3">
    <name type="scientific">Magallana gigas</name>
    <name type="common">Pacific oyster</name>
    <name type="synonym">Crassostrea gigas</name>
    <dbReference type="NCBI Taxonomy" id="29159"/>
    <lineage>
        <taxon>Eukaryota</taxon>
        <taxon>Metazoa</taxon>
        <taxon>Spiralia</taxon>
        <taxon>Lophotrochozoa</taxon>
        <taxon>Mollusca</taxon>
        <taxon>Bivalvia</taxon>
        <taxon>Autobranchia</taxon>
        <taxon>Pteriomorphia</taxon>
        <taxon>Ostreida</taxon>
        <taxon>Ostreoidea</taxon>
        <taxon>Ostreidae</taxon>
        <taxon>Magallana</taxon>
    </lineage>
</organism>
<evidence type="ECO:0000313" key="2">
    <source>
        <dbReference type="EnsemblMetazoa" id="G21916.1:cds"/>
    </source>
</evidence>
<feature type="compositionally biased region" description="Polar residues" evidence="1">
    <location>
        <begin position="318"/>
        <end position="328"/>
    </location>
</feature>
<proteinExistence type="predicted"/>